<sequence length="136" mass="15163">MENTKIFEMADRLKTLQEQKKDLEAQTKALGAEIAELDEQLSDAMSEAELDRFSRNGSTFYLKSRLFASPASGRKDEMMQALKENGYGSLVVETVNANTLASFIKEQREATGEDVPTWLGDTVSTYEKVSVGIRKS</sequence>
<evidence type="ECO:0000313" key="2">
    <source>
        <dbReference type="EMBL" id="DAF89017.1"/>
    </source>
</evidence>
<feature type="coiled-coil region" evidence="1">
    <location>
        <begin position="6"/>
        <end position="47"/>
    </location>
</feature>
<name>A0A8S5U3G8_9CAUD</name>
<dbReference type="EMBL" id="BK016000">
    <property type="protein sequence ID" value="DAF89017.1"/>
    <property type="molecule type" value="Genomic_DNA"/>
</dbReference>
<reference evidence="2" key="1">
    <citation type="journal article" date="2021" name="Proc. Natl. Acad. Sci. U.S.A.">
        <title>A Catalog of Tens of Thousands of Viruses from Human Metagenomes Reveals Hidden Associations with Chronic Diseases.</title>
        <authorList>
            <person name="Tisza M.J."/>
            <person name="Buck C.B."/>
        </authorList>
    </citation>
    <scope>NUCLEOTIDE SEQUENCE</scope>
    <source>
        <strain evidence="2">CtSA812</strain>
    </source>
</reference>
<evidence type="ECO:0000256" key="1">
    <source>
        <dbReference type="SAM" id="Coils"/>
    </source>
</evidence>
<dbReference type="InterPro" id="IPR055731">
    <property type="entry name" value="Pam3_gp33-like"/>
</dbReference>
<proteinExistence type="predicted"/>
<dbReference type="Pfam" id="PF23984">
    <property type="entry name" value="DUF7307"/>
    <property type="match status" value="1"/>
</dbReference>
<accession>A0A8S5U3G8</accession>
<protein>
    <submittedName>
        <fullName evidence="2">Uncharacterized protein</fullName>
    </submittedName>
</protein>
<organism evidence="2">
    <name type="scientific">Siphoviridae sp. ctSA812</name>
    <dbReference type="NCBI Taxonomy" id="2825508"/>
    <lineage>
        <taxon>Viruses</taxon>
        <taxon>Duplodnaviria</taxon>
        <taxon>Heunggongvirae</taxon>
        <taxon>Uroviricota</taxon>
        <taxon>Caudoviricetes</taxon>
    </lineage>
</organism>
<keyword evidence="1" id="KW-0175">Coiled coil</keyword>